<feature type="transmembrane region" description="Helical" evidence="1">
    <location>
        <begin position="79"/>
        <end position="97"/>
    </location>
</feature>
<evidence type="ECO:0000313" key="2">
    <source>
        <dbReference type="EMBL" id="MDA3615361.1"/>
    </source>
</evidence>
<dbReference type="EMBL" id="JAQGEF010000012">
    <property type="protein sequence ID" value="MDA3615361.1"/>
    <property type="molecule type" value="Genomic_DNA"/>
</dbReference>
<keyword evidence="1" id="KW-0472">Membrane</keyword>
<organism evidence="2 3">
    <name type="scientific">Polluticaenibacter yanchengensis</name>
    <dbReference type="NCBI Taxonomy" id="3014562"/>
    <lineage>
        <taxon>Bacteria</taxon>
        <taxon>Pseudomonadati</taxon>
        <taxon>Bacteroidota</taxon>
        <taxon>Chitinophagia</taxon>
        <taxon>Chitinophagales</taxon>
        <taxon>Chitinophagaceae</taxon>
        <taxon>Polluticaenibacter</taxon>
    </lineage>
</organism>
<evidence type="ECO:0000256" key="1">
    <source>
        <dbReference type="SAM" id="Phobius"/>
    </source>
</evidence>
<feature type="transmembrane region" description="Helical" evidence="1">
    <location>
        <begin position="103"/>
        <end position="124"/>
    </location>
</feature>
<feature type="transmembrane region" description="Helical" evidence="1">
    <location>
        <begin position="6"/>
        <end position="21"/>
    </location>
</feature>
<reference evidence="2 3" key="1">
    <citation type="submission" date="2022-12" db="EMBL/GenBank/DDBJ databases">
        <title>Chitinophagaceae gen. sp. nov., a new member of the family Chitinophagaceae, isolated from soil in a chemical factory.</title>
        <authorList>
            <person name="Ke Z."/>
        </authorList>
    </citation>
    <scope>NUCLEOTIDE SEQUENCE [LARGE SCALE GENOMIC DNA]</scope>
    <source>
        <strain evidence="2 3">LY-5</strain>
    </source>
</reference>
<keyword evidence="3" id="KW-1185">Reference proteome</keyword>
<proteinExistence type="predicted"/>
<keyword evidence="1" id="KW-0812">Transmembrane</keyword>
<dbReference type="Proteomes" id="UP001210231">
    <property type="component" value="Unassembled WGS sequence"/>
</dbReference>
<gene>
    <name evidence="2" type="ORF">O3P16_11120</name>
</gene>
<name>A0ABT4UKL0_9BACT</name>
<dbReference type="RefSeq" id="WP_407031687.1">
    <property type="nucleotide sequence ID" value="NZ_JAQGEF010000012.1"/>
</dbReference>
<feature type="transmembrane region" description="Helical" evidence="1">
    <location>
        <begin position="28"/>
        <end position="47"/>
    </location>
</feature>
<keyword evidence="1" id="KW-1133">Transmembrane helix</keyword>
<accession>A0ABT4UKL0</accession>
<comment type="caution">
    <text evidence="2">The sequence shown here is derived from an EMBL/GenBank/DDBJ whole genome shotgun (WGS) entry which is preliminary data.</text>
</comment>
<feature type="transmembrane region" description="Helical" evidence="1">
    <location>
        <begin position="53"/>
        <end position="72"/>
    </location>
</feature>
<evidence type="ECO:0000313" key="3">
    <source>
        <dbReference type="Proteomes" id="UP001210231"/>
    </source>
</evidence>
<protein>
    <submittedName>
        <fullName evidence="2">Uncharacterized protein</fullName>
    </submittedName>
</protein>
<sequence length="148" mass="16049">MDRIILILVAVIGATGVQYLIRYKQWNAVRASSFLALLVAVIFKLAFNGSSNYLVNAIPPLFLGATFVGMVSAKQTSSFISIGLAAVLYSLLFIYSGKYYQGYGGLLGTTACVSLLVVLSSKYLKSNKKLRLGLRKLARTGKNVITDK</sequence>